<organism evidence="1">
    <name type="scientific">marine sediment metagenome</name>
    <dbReference type="NCBI Taxonomy" id="412755"/>
    <lineage>
        <taxon>unclassified sequences</taxon>
        <taxon>metagenomes</taxon>
        <taxon>ecological metagenomes</taxon>
    </lineage>
</organism>
<feature type="non-terminal residue" evidence="1">
    <location>
        <position position="53"/>
    </location>
</feature>
<protein>
    <submittedName>
        <fullName evidence="1">Uncharacterized protein</fullName>
    </submittedName>
</protein>
<dbReference type="InterPro" id="IPR036908">
    <property type="entry name" value="RlpA-like_sf"/>
</dbReference>
<dbReference type="Gene3D" id="2.40.40.10">
    <property type="entry name" value="RlpA-like domain"/>
    <property type="match status" value="1"/>
</dbReference>
<sequence>MANKLTAASRDLPFGTLVELCRSHTDLQVTTGSMPKCIVVRVNDRGPYCEYPG</sequence>
<dbReference type="EMBL" id="LAZR01061534">
    <property type="protein sequence ID" value="KKK63392.1"/>
    <property type="molecule type" value="Genomic_DNA"/>
</dbReference>
<dbReference type="AlphaFoldDB" id="A0A0F8X2U2"/>
<evidence type="ECO:0000313" key="1">
    <source>
        <dbReference type="EMBL" id="KKK63392.1"/>
    </source>
</evidence>
<proteinExistence type="predicted"/>
<comment type="caution">
    <text evidence="1">The sequence shown here is derived from an EMBL/GenBank/DDBJ whole genome shotgun (WGS) entry which is preliminary data.</text>
</comment>
<gene>
    <name evidence="1" type="ORF">LCGC14_2994730</name>
</gene>
<accession>A0A0F8X2U2</accession>
<name>A0A0F8X2U2_9ZZZZ</name>
<reference evidence="1" key="1">
    <citation type="journal article" date="2015" name="Nature">
        <title>Complex archaea that bridge the gap between prokaryotes and eukaryotes.</title>
        <authorList>
            <person name="Spang A."/>
            <person name="Saw J.H."/>
            <person name="Jorgensen S.L."/>
            <person name="Zaremba-Niedzwiedzka K."/>
            <person name="Martijn J."/>
            <person name="Lind A.E."/>
            <person name="van Eijk R."/>
            <person name="Schleper C."/>
            <person name="Guy L."/>
            <person name="Ettema T.J."/>
        </authorList>
    </citation>
    <scope>NUCLEOTIDE SEQUENCE</scope>
</reference>